<name>A0ABP4RH62_9ACTN</name>
<keyword evidence="1" id="KW-0805">Transcription regulation</keyword>
<dbReference type="InterPro" id="IPR019888">
    <property type="entry name" value="Tscrpt_reg_AsnC-like"/>
</dbReference>
<dbReference type="InterPro" id="IPR019887">
    <property type="entry name" value="Tscrpt_reg_AsnC/Lrp_C"/>
</dbReference>
<dbReference type="InterPro" id="IPR036388">
    <property type="entry name" value="WH-like_DNA-bd_sf"/>
</dbReference>
<dbReference type="RefSeq" id="WP_346109019.1">
    <property type="nucleotide sequence ID" value="NZ_BAAAMU010000041.1"/>
</dbReference>
<sequence>MAHTSTVRVQAYLPPDPVQPSGGPVELDEGDRTLLHALNRDGRASYAELTAVTGRSESTVKRRPSTLRRAGILRLRLDLAPAAIGFSVEARLWINAQPARVVQIAEAMAQQPEVSFAAPTTGSTNLLVALACRSTTDLGRFPTGRIASLEGINAMETAPILRTVKRAGALLL</sequence>
<dbReference type="Gene3D" id="1.10.10.10">
    <property type="entry name" value="Winged helix-like DNA-binding domain superfamily/Winged helix DNA-binding domain"/>
    <property type="match status" value="1"/>
</dbReference>
<accession>A0ABP4RH62</accession>
<dbReference type="Pfam" id="PF13404">
    <property type="entry name" value="HTH_AsnC-type"/>
    <property type="match status" value="1"/>
</dbReference>
<evidence type="ECO:0000313" key="7">
    <source>
        <dbReference type="Proteomes" id="UP001500064"/>
    </source>
</evidence>
<dbReference type="PANTHER" id="PTHR30154">
    <property type="entry name" value="LEUCINE-RESPONSIVE REGULATORY PROTEIN"/>
    <property type="match status" value="1"/>
</dbReference>
<dbReference type="SMART" id="SM00344">
    <property type="entry name" value="HTH_ASNC"/>
    <property type="match status" value="1"/>
</dbReference>
<feature type="domain" description="HTH asnC-type" evidence="5">
    <location>
        <begin position="27"/>
        <end position="87"/>
    </location>
</feature>
<comment type="caution">
    <text evidence="6">The sequence shown here is derived from an EMBL/GenBank/DDBJ whole genome shotgun (WGS) entry which is preliminary data.</text>
</comment>
<feature type="region of interest" description="Disordered" evidence="4">
    <location>
        <begin position="1"/>
        <end position="25"/>
    </location>
</feature>
<evidence type="ECO:0000256" key="3">
    <source>
        <dbReference type="ARBA" id="ARBA00023163"/>
    </source>
</evidence>
<keyword evidence="3" id="KW-0804">Transcription</keyword>
<dbReference type="Proteomes" id="UP001500064">
    <property type="component" value="Unassembled WGS sequence"/>
</dbReference>
<reference evidence="7" key="1">
    <citation type="journal article" date="2019" name="Int. J. Syst. Evol. Microbiol.">
        <title>The Global Catalogue of Microorganisms (GCM) 10K type strain sequencing project: providing services to taxonomists for standard genome sequencing and annotation.</title>
        <authorList>
            <consortium name="The Broad Institute Genomics Platform"/>
            <consortium name="The Broad Institute Genome Sequencing Center for Infectious Disease"/>
            <person name="Wu L."/>
            <person name="Ma J."/>
        </authorList>
    </citation>
    <scope>NUCLEOTIDE SEQUENCE [LARGE SCALE GENOMIC DNA]</scope>
    <source>
        <strain evidence="7">JCM 13929</strain>
    </source>
</reference>
<dbReference type="InterPro" id="IPR000485">
    <property type="entry name" value="AsnC-type_HTH_dom"/>
</dbReference>
<proteinExistence type="predicted"/>
<gene>
    <name evidence="6" type="ORF">GCM10009733_053320</name>
</gene>
<dbReference type="InterPro" id="IPR011008">
    <property type="entry name" value="Dimeric_a/b-barrel"/>
</dbReference>
<dbReference type="Pfam" id="PF01037">
    <property type="entry name" value="AsnC_trans_reg"/>
    <property type="match status" value="1"/>
</dbReference>
<dbReference type="PRINTS" id="PR00033">
    <property type="entry name" value="HTHASNC"/>
</dbReference>
<dbReference type="Gene3D" id="3.30.70.920">
    <property type="match status" value="1"/>
</dbReference>
<dbReference type="PROSITE" id="PS50956">
    <property type="entry name" value="HTH_ASNC_2"/>
    <property type="match status" value="1"/>
</dbReference>
<evidence type="ECO:0000256" key="2">
    <source>
        <dbReference type="ARBA" id="ARBA00023125"/>
    </source>
</evidence>
<evidence type="ECO:0000256" key="4">
    <source>
        <dbReference type="SAM" id="MobiDB-lite"/>
    </source>
</evidence>
<dbReference type="SUPFAM" id="SSF54909">
    <property type="entry name" value="Dimeric alpha+beta barrel"/>
    <property type="match status" value="1"/>
</dbReference>
<dbReference type="PANTHER" id="PTHR30154:SF34">
    <property type="entry name" value="TRANSCRIPTIONAL REGULATOR AZLB"/>
    <property type="match status" value="1"/>
</dbReference>
<dbReference type="SUPFAM" id="SSF46785">
    <property type="entry name" value="Winged helix' DNA-binding domain"/>
    <property type="match status" value="1"/>
</dbReference>
<dbReference type="EMBL" id="BAAAMU010000041">
    <property type="protein sequence ID" value="GAA1649602.1"/>
    <property type="molecule type" value="Genomic_DNA"/>
</dbReference>
<evidence type="ECO:0000313" key="6">
    <source>
        <dbReference type="EMBL" id="GAA1649602.1"/>
    </source>
</evidence>
<dbReference type="InterPro" id="IPR036390">
    <property type="entry name" value="WH_DNA-bd_sf"/>
</dbReference>
<keyword evidence="2" id="KW-0238">DNA-binding</keyword>
<protein>
    <recommendedName>
        <fullName evidence="5">HTH asnC-type domain-containing protein</fullName>
    </recommendedName>
</protein>
<keyword evidence="7" id="KW-1185">Reference proteome</keyword>
<organism evidence="6 7">
    <name type="scientific">Nonomuraea maheshkhaliensis</name>
    <dbReference type="NCBI Taxonomy" id="419590"/>
    <lineage>
        <taxon>Bacteria</taxon>
        <taxon>Bacillati</taxon>
        <taxon>Actinomycetota</taxon>
        <taxon>Actinomycetes</taxon>
        <taxon>Streptosporangiales</taxon>
        <taxon>Streptosporangiaceae</taxon>
        <taxon>Nonomuraea</taxon>
    </lineage>
</organism>
<evidence type="ECO:0000256" key="1">
    <source>
        <dbReference type="ARBA" id="ARBA00023015"/>
    </source>
</evidence>
<evidence type="ECO:0000259" key="5">
    <source>
        <dbReference type="PROSITE" id="PS50956"/>
    </source>
</evidence>